<evidence type="ECO:0000256" key="11">
    <source>
        <dbReference type="RuleBase" id="RU003357"/>
    </source>
</evidence>
<protein>
    <submittedName>
        <fullName evidence="14">Iron complex outermembrane receptor protein</fullName>
    </submittedName>
</protein>
<dbReference type="InterPro" id="IPR039426">
    <property type="entry name" value="TonB-dep_rcpt-like"/>
</dbReference>
<sequence length="767" mass="86465">MNLTLDMRSLFYIIIGLIFQMTNAQTLKGKISDVNTNQPLVHASVFLSEINKNVLTNENGEYAFSNLGKGVYHLKISHLGYATRVEKIKITKGEDLVLDFALETRSFRLNEVVISNAFYNKQDKNAHKVEVVKKNDFQRNGAVTLMDALEKVAGVDAITTGPLVSRPVIRGLSGNRVLTVVDGVRFETQQWDDEHGIGVNEVGLDRVEIIKGPMSLLYGPEAMGGIVHIVGEQPAEVNTKKGYVTSRLFSNNLGASSELNLKGAKEKYNWGFNALGRLLSDYFYNGYDFRVPNTRVLEYGAKGYVGKNGKWGSTILSYQFNKAYYGILDGKDIVKNADGQIVNIDSLEAEKFPFEIEAPFHGVTDNRLNSKSTFLLGKSKIETNFGYQNNRRTENEELKYVKKGYTYLDMRLQSLTYDVKWYLPNWYKFFTIIGTQGMYQNNKNMKDAAAQLIPDATINDFGILGVTKLDLDELSFSFGARYDTRHLDSKRINAANSTTKNFNNLSYSFATSYLIGKNLIARASFASGYRTPNLNELFSYGVKLENQRFEIGNENFTKETNNELDFNLSYTSKHISIEGAVYNNMINNYIYIAPTGNSVASNIDPANMVPEYKFYQSDARIFGGEAGIDIHPATLKWTHFESKISTLTAKRRDNDSYLPTMPATKLFNTLSFNWEAIRNFRNSFLSIGTVTAFKQGKVAANEMKTNGYTLLNLSLGTTYRKTEFTLAANNVLDTTYLDHMSRFRSYEIIEPGLNIMFGVKIPIDLTK</sequence>
<evidence type="ECO:0000313" key="15">
    <source>
        <dbReference type="Proteomes" id="UP000319848"/>
    </source>
</evidence>
<dbReference type="GO" id="GO:0015344">
    <property type="term" value="F:siderophore uptake transmembrane transporter activity"/>
    <property type="evidence" value="ECO:0007669"/>
    <property type="project" value="TreeGrafter"/>
</dbReference>
<dbReference type="InterPro" id="IPR008969">
    <property type="entry name" value="CarboxyPept-like_regulatory"/>
</dbReference>
<comment type="subcellular location">
    <subcellularLocation>
        <location evidence="1 10">Cell outer membrane</location>
        <topology evidence="1 10">Multi-pass membrane protein</topology>
    </subcellularLocation>
</comment>
<dbReference type="PROSITE" id="PS52016">
    <property type="entry name" value="TONB_DEPENDENT_REC_3"/>
    <property type="match status" value="1"/>
</dbReference>
<dbReference type="EMBL" id="VLKQ01000005">
    <property type="protein sequence ID" value="TWI12819.1"/>
    <property type="molecule type" value="Genomic_DNA"/>
</dbReference>
<keyword evidence="2 10" id="KW-0813">Transport</keyword>
<evidence type="ECO:0000256" key="10">
    <source>
        <dbReference type="PROSITE-ProRule" id="PRU01360"/>
    </source>
</evidence>
<evidence type="ECO:0000256" key="3">
    <source>
        <dbReference type="ARBA" id="ARBA00022452"/>
    </source>
</evidence>
<accession>A0A562LYU0</accession>
<dbReference type="Gene3D" id="2.40.170.20">
    <property type="entry name" value="TonB-dependent receptor, beta-barrel domain"/>
    <property type="match status" value="1"/>
</dbReference>
<gene>
    <name evidence="14" type="ORF">IP98_01290</name>
</gene>
<dbReference type="InterPro" id="IPR036942">
    <property type="entry name" value="Beta-barrel_TonB_sf"/>
</dbReference>
<dbReference type="AlphaFoldDB" id="A0A562LYU0"/>
<comment type="caution">
    <text evidence="14">The sequence shown here is derived from an EMBL/GenBank/DDBJ whole genome shotgun (WGS) entry which is preliminary data.</text>
</comment>
<dbReference type="Proteomes" id="UP000319848">
    <property type="component" value="Unassembled WGS sequence"/>
</dbReference>
<dbReference type="PANTHER" id="PTHR30069">
    <property type="entry name" value="TONB-DEPENDENT OUTER MEMBRANE RECEPTOR"/>
    <property type="match status" value="1"/>
</dbReference>
<keyword evidence="8 14" id="KW-0675">Receptor</keyword>
<evidence type="ECO:0000256" key="7">
    <source>
        <dbReference type="ARBA" id="ARBA00023136"/>
    </source>
</evidence>
<dbReference type="InterPro" id="IPR037066">
    <property type="entry name" value="Plug_dom_sf"/>
</dbReference>
<evidence type="ECO:0000313" key="14">
    <source>
        <dbReference type="EMBL" id="TWI12819.1"/>
    </source>
</evidence>
<keyword evidence="5" id="KW-0732">Signal</keyword>
<name>A0A562LYU0_9FLAO</name>
<keyword evidence="15" id="KW-1185">Reference proteome</keyword>
<evidence type="ECO:0000256" key="5">
    <source>
        <dbReference type="ARBA" id="ARBA00022729"/>
    </source>
</evidence>
<keyword evidence="6 11" id="KW-0798">TonB box</keyword>
<keyword evidence="9 10" id="KW-0998">Cell outer membrane</keyword>
<evidence type="ECO:0000256" key="6">
    <source>
        <dbReference type="ARBA" id="ARBA00023077"/>
    </source>
</evidence>
<dbReference type="Gene3D" id="2.60.40.1120">
    <property type="entry name" value="Carboxypeptidase-like, regulatory domain"/>
    <property type="match status" value="1"/>
</dbReference>
<reference evidence="14 15" key="1">
    <citation type="journal article" date="2015" name="Stand. Genomic Sci.">
        <title>Genomic Encyclopedia of Bacterial and Archaeal Type Strains, Phase III: the genomes of soil and plant-associated and newly described type strains.</title>
        <authorList>
            <person name="Whitman W.B."/>
            <person name="Woyke T."/>
            <person name="Klenk H.P."/>
            <person name="Zhou Y."/>
            <person name="Lilburn T.G."/>
            <person name="Beck B.J."/>
            <person name="De Vos P."/>
            <person name="Vandamme P."/>
            <person name="Eisen J.A."/>
            <person name="Garrity G."/>
            <person name="Hugenholtz P."/>
            <person name="Kyrpides N.C."/>
        </authorList>
    </citation>
    <scope>NUCLEOTIDE SEQUENCE [LARGE SCALE GENOMIC DNA]</scope>
    <source>
        <strain evidence="14 15">CGMCC 1.7270</strain>
    </source>
</reference>
<keyword evidence="7 10" id="KW-0472">Membrane</keyword>
<evidence type="ECO:0000256" key="4">
    <source>
        <dbReference type="ARBA" id="ARBA00022692"/>
    </source>
</evidence>
<dbReference type="Pfam" id="PF13715">
    <property type="entry name" value="CarbopepD_reg_2"/>
    <property type="match status" value="1"/>
</dbReference>
<dbReference type="SUPFAM" id="SSF49464">
    <property type="entry name" value="Carboxypeptidase regulatory domain-like"/>
    <property type="match status" value="1"/>
</dbReference>
<evidence type="ECO:0000259" key="12">
    <source>
        <dbReference type="Pfam" id="PF00593"/>
    </source>
</evidence>
<dbReference type="PANTHER" id="PTHR30069:SF29">
    <property type="entry name" value="HEMOGLOBIN AND HEMOGLOBIN-HAPTOGLOBIN-BINDING PROTEIN 1-RELATED"/>
    <property type="match status" value="1"/>
</dbReference>
<keyword evidence="3 10" id="KW-1134">Transmembrane beta strand</keyword>
<feature type="domain" description="TonB-dependent receptor-like beta-barrel" evidence="12">
    <location>
        <begin position="294"/>
        <end position="731"/>
    </location>
</feature>
<dbReference type="Pfam" id="PF07715">
    <property type="entry name" value="Plug"/>
    <property type="match status" value="1"/>
</dbReference>
<feature type="domain" description="TonB-dependent receptor plug" evidence="13">
    <location>
        <begin position="124"/>
        <end position="226"/>
    </location>
</feature>
<evidence type="ECO:0000256" key="8">
    <source>
        <dbReference type="ARBA" id="ARBA00023170"/>
    </source>
</evidence>
<evidence type="ECO:0000256" key="9">
    <source>
        <dbReference type="ARBA" id="ARBA00023237"/>
    </source>
</evidence>
<comment type="similarity">
    <text evidence="10 11">Belongs to the TonB-dependent receptor family.</text>
</comment>
<dbReference type="GO" id="GO:0009279">
    <property type="term" value="C:cell outer membrane"/>
    <property type="evidence" value="ECO:0007669"/>
    <property type="project" value="UniProtKB-SubCell"/>
</dbReference>
<evidence type="ECO:0000256" key="1">
    <source>
        <dbReference type="ARBA" id="ARBA00004571"/>
    </source>
</evidence>
<dbReference type="Pfam" id="PF00593">
    <property type="entry name" value="TonB_dep_Rec_b-barrel"/>
    <property type="match status" value="1"/>
</dbReference>
<dbReference type="RefSeq" id="WP_035116753.1">
    <property type="nucleotide sequence ID" value="NZ_AVBI01000001.1"/>
</dbReference>
<dbReference type="InterPro" id="IPR000531">
    <property type="entry name" value="Beta-barrel_TonB"/>
</dbReference>
<evidence type="ECO:0000256" key="2">
    <source>
        <dbReference type="ARBA" id="ARBA00022448"/>
    </source>
</evidence>
<dbReference type="SUPFAM" id="SSF56935">
    <property type="entry name" value="Porins"/>
    <property type="match status" value="1"/>
</dbReference>
<proteinExistence type="inferred from homology"/>
<evidence type="ECO:0000259" key="13">
    <source>
        <dbReference type="Pfam" id="PF07715"/>
    </source>
</evidence>
<organism evidence="14 15">
    <name type="scientific">Flavobacterium cauense R2A-7</name>
    <dbReference type="NCBI Taxonomy" id="1341154"/>
    <lineage>
        <taxon>Bacteria</taxon>
        <taxon>Pseudomonadati</taxon>
        <taxon>Bacteroidota</taxon>
        <taxon>Flavobacteriia</taxon>
        <taxon>Flavobacteriales</taxon>
        <taxon>Flavobacteriaceae</taxon>
        <taxon>Flavobacterium</taxon>
    </lineage>
</organism>
<dbReference type="GO" id="GO:0044718">
    <property type="term" value="P:siderophore transmembrane transport"/>
    <property type="evidence" value="ECO:0007669"/>
    <property type="project" value="TreeGrafter"/>
</dbReference>
<dbReference type="InterPro" id="IPR012910">
    <property type="entry name" value="Plug_dom"/>
</dbReference>
<dbReference type="STRING" id="1341154.FCR2A7T_01280"/>
<dbReference type="Gene3D" id="2.170.130.10">
    <property type="entry name" value="TonB-dependent receptor, plug domain"/>
    <property type="match status" value="1"/>
</dbReference>
<keyword evidence="4 10" id="KW-0812">Transmembrane</keyword>